<dbReference type="Pfam" id="PF18907">
    <property type="entry name" value="DUF5662"/>
    <property type="match status" value="1"/>
</dbReference>
<sequence>MPSDYVKDLIDHKQRVAGYMQIVANELFKRATGHDNSKFSEEEFELYEKAFPELQKHAYGSSEFKAALDTIKPAIQHHYAVNDHHPEFFEQGISQMNLIQIIEMMCDWIAASERSQRDFLQGLEMNKERFHIDDQLFGALKNTVMKIAPGKLPVSDPLV</sequence>
<evidence type="ECO:0000313" key="1">
    <source>
        <dbReference type="EMBL" id="QBD78902.1"/>
    </source>
</evidence>
<dbReference type="KEGG" id="kbs:EPA93_24130"/>
<gene>
    <name evidence="1" type="ORF">EPA93_24130</name>
</gene>
<name>A0A4P6JUD5_KTERU</name>
<dbReference type="InterPro" id="IPR043721">
    <property type="entry name" value="DUF5662"/>
</dbReference>
<dbReference type="EMBL" id="CP035758">
    <property type="protein sequence ID" value="QBD78902.1"/>
    <property type="molecule type" value="Genomic_DNA"/>
</dbReference>
<evidence type="ECO:0000313" key="2">
    <source>
        <dbReference type="Proteomes" id="UP000290365"/>
    </source>
</evidence>
<organism evidence="1 2">
    <name type="scientific">Ktedonosporobacter rubrisoli</name>
    <dbReference type="NCBI Taxonomy" id="2509675"/>
    <lineage>
        <taxon>Bacteria</taxon>
        <taxon>Bacillati</taxon>
        <taxon>Chloroflexota</taxon>
        <taxon>Ktedonobacteria</taxon>
        <taxon>Ktedonobacterales</taxon>
        <taxon>Ktedonosporobacteraceae</taxon>
        <taxon>Ktedonosporobacter</taxon>
    </lineage>
</organism>
<dbReference type="OrthoDB" id="8449062at2"/>
<proteinExistence type="predicted"/>
<dbReference type="RefSeq" id="WP_129889955.1">
    <property type="nucleotide sequence ID" value="NZ_CP035758.1"/>
</dbReference>
<reference evidence="1 2" key="1">
    <citation type="submission" date="2019-01" db="EMBL/GenBank/DDBJ databases">
        <title>Ktedonosporobacter rubrisoli SCAWS-G2.</title>
        <authorList>
            <person name="Huang Y."/>
            <person name="Yan B."/>
        </authorList>
    </citation>
    <scope>NUCLEOTIDE SEQUENCE [LARGE SCALE GENOMIC DNA]</scope>
    <source>
        <strain evidence="1 2">SCAWS-G2</strain>
    </source>
</reference>
<dbReference type="Proteomes" id="UP000290365">
    <property type="component" value="Chromosome"/>
</dbReference>
<dbReference type="AlphaFoldDB" id="A0A4P6JUD5"/>
<accession>A0A4P6JUD5</accession>
<protein>
    <submittedName>
        <fullName evidence="1">Uncharacterized protein</fullName>
    </submittedName>
</protein>
<keyword evidence="2" id="KW-1185">Reference proteome</keyword>